<sequence>MVYCNASASTESSCCSAAARTTSLSGGVHHALENVDRLALLASTACRVPRASKSLPFDDLCPEMVPLLMAALPLTSWYKKDVVDLASESSSGCAGRSSKRLKSYCGDRSTAMPISDSVGSNNDDKVNSSECTALKDTNRRILPLPKGAQKPSKPVRVRERFLKSLLQPENIPGEGSRKTVEERLYFLQRDPWVNVKLVGRQRVVCNQCKEPVKLDSRGKAAYYPNAWMRHRRRCVEIYRTWLTENGYDDPTWIKNAEKRRNARLRMRLKKA</sequence>
<comment type="caution">
    <text evidence="1">The sequence shown here is derived from an EMBL/GenBank/DDBJ whole genome shotgun (WGS) entry which is preliminary data.</text>
</comment>
<name>A0AA39Q2A7_9AGAR</name>
<dbReference type="EMBL" id="JAUEPU010000025">
    <property type="protein sequence ID" value="KAK0493463.1"/>
    <property type="molecule type" value="Genomic_DNA"/>
</dbReference>
<reference evidence="1" key="1">
    <citation type="submission" date="2023-06" db="EMBL/GenBank/DDBJ databases">
        <authorList>
            <consortium name="Lawrence Berkeley National Laboratory"/>
            <person name="Ahrendt S."/>
            <person name="Sahu N."/>
            <person name="Indic B."/>
            <person name="Wong-Bajracharya J."/>
            <person name="Merenyi Z."/>
            <person name="Ke H.-M."/>
            <person name="Monk M."/>
            <person name="Kocsube S."/>
            <person name="Drula E."/>
            <person name="Lipzen A."/>
            <person name="Balint B."/>
            <person name="Henrissat B."/>
            <person name="Andreopoulos B."/>
            <person name="Martin F.M."/>
            <person name="Harder C.B."/>
            <person name="Rigling D."/>
            <person name="Ford K.L."/>
            <person name="Foster G.D."/>
            <person name="Pangilinan J."/>
            <person name="Papanicolaou A."/>
            <person name="Barry K."/>
            <person name="LaButti K."/>
            <person name="Viragh M."/>
            <person name="Koriabine M."/>
            <person name="Yan M."/>
            <person name="Riley R."/>
            <person name="Champramary S."/>
            <person name="Plett K.L."/>
            <person name="Tsai I.J."/>
            <person name="Slot J."/>
            <person name="Sipos G."/>
            <person name="Plett J."/>
            <person name="Nagy L.G."/>
            <person name="Grigoriev I.V."/>
        </authorList>
    </citation>
    <scope>NUCLEOTIDE SEQUENCE</scope>
    <source>
        <strain evidence="1">HWK02</strain>
    </source>
</reference>
<keyword evidence="2" id="KW-1185">Reference proteome</keyword>
<dbReference type="AlphaFoldDB" id="A0AA39Q2A7"/>
<dbReference type="Proteomes" id="UP001175228">
    <property type="component" value="Unassembled WGS sequence"/>
</dbReference>
<evidence type="ECO:0000313" key="2">
    <source>
        <dbReference type="Proteomes" id="UP001175228"/>
    </source>
</evidence>
<protein>
    <submittedName>
        <fullName evidence="1">Uncharacterized protein</fullName>
    </submittedName>
</protein>
<proteinExistence type="predicted"/>
<evidence type="ECO:0000313" key="1">
    <source>
        <dbReference type="EMBL" id="KAK0493463.1"/>
    </source>
</evidence>
<gene>
    <name evidence="1" type="ORF">EDD18DRAFT_1464947</name>
</gene>
<accession>A0AA39Q2A7</accession>
<organism evidence="1 2">
    <name type="scientific">Armillaria luteobubalina</name>
    <dbReference type="NCBI Taxonomy" id="153913"/>
    <lineage>
        <taxon>Eukaryota</taxon>
        <taxon>Fungi</taxon>
        <taxon>Dikarya</taxon>
        <taxon>Basidiomycota</taxon>
        <taxon>Agaricomycotina</taxon>
        <taxon>Agaricomycetes</taxon>
        <taxon>Agaricomycetidae</taxon>
        <taxon>Agaricales</taxon>
        <taxon>Marasmiineae</taxon>
        <taxon>Physalacriaceae</taxon>
        <taxon>Armillaria</taxon>
    </lineage>
</organism>